<comment type="caution">
    <text evidence="1">The sequence shown here is derived from an EMBL/GenBank/DDBJ whole genome shotgun (WGS) entry which is preliminary data.</text>
</comment>
<keyword evidence="2" id="KW-1185">Reference proteome</keyword>
<dbReference type="Proteomes" id="UP000078534">
    <property type="component" value="Unassembled WGS sequence"/>
</dbReference>
<dbReference type="RefSeq" id="WP_066339068.1">
    <property type="nucleotide sequence ID" value="NZ_LWSG01000044.1"/>
</dbReference>
<gene>
    <name evidence="1" type="ORF">A6K24_11365</name>
</gene>
<evidence type="ECO:0000313" key="1">
    <source>
        <dbReference type="EMBL" id="OAS82718.1"/>
    </source>
</evidence>
<reference evidence="2" key="1">
    <citation type="submission" date="2016-04" db="EMBL/GenBank/DDBJ databases">
        <authorList>
            <person name="Lyu Z."/>
            <person name="Lyu W."/>
        </authorList>
    </citation>
    <scope>NUCLEOTIDE SEQUENCE [LARGE SCALE GENOMIC DNA]</scope>
    <source>
        <strain evidence="2">C44</strain>
    </source>
</reference>
<dbReference type="EMBL" id="LWSG01000044">
    <property type="protein sequence ID" value="OAS82718.1"/>
    <property type="molecule type" value="Genomic_DNA"/>
</dbReference>
<protein>
    <submittedName>
        <fullName evidence="1">Uncharacterized protein</fullName>
    </submittedName>
</protein>
<accession>A0A179SN17</accession>
<name>A0A179SN17_9BACI</name>
<dbReference type="AlphaFoldDB" id="A0A179SN17"/>
<organism evidence="1 2">
    <name type="scientific">Metabacillus litoralis</name>
    <dbReference type="NCBI Taxonomy" id="152268"/>
    <lineage>
        <taxon>Bacteria</taxon>
        <taxon>Bacillati</taxon>
        <taxon>Bacillota</taxon>
        <taxon>Bacilli</taxon>
        <taxon>Bacillales</taxon>
        <taxon>Bacillaceae</taxon>
        <taxon>Metabacillus</taxon>
    </lineage>
</organism>
<sequence length="98" mass="11069">MTNQNNLNHSTNNSIQEKMEGIWRSTCGTWENCNASTVQSFLSECEQNSIDPQFCMSWIQEHANMIPNWSNIADMTREWVVEHTSTGSPISGIGNETS</sequence>
<proteinExistence type="predicted"/>
<dbReference type="OrthoDB" id="2889170at2"/>
<evidence type="ECO:0000313" key="2">
    <source>
        <dbReference type="Proteomes" id="UP000078534"/>
    </source>
</evidence>